<dbReference type="EMBL" id="JACAQV010000021">
    <property type="protein sequence ID" value="NWF09970.1"/>
    <property type="molecule type" value="Genomic_DNA"/>
</dbReference>
<dbReference type="RefSeq" id="WP_177024610.1">
    <property type="nucleotide sequence ID" value="NZ_JACAQV010000021.1"/>
</dbReference>
<evidence type="ECO:0000313" key="2">
    <source>
        <dbReference type="Proteomes" id="UP000561369"/>
    </source>
</evidence>
<reference evidence="1 2" key="1">
    <citation type="submission" date="2020-04" db="EMBL/GenBank/DDBJ databases">
        <title>Molecular characterization of pseudomonads from Agaricus bisporus reveal novel blotch 2 pathogens in Western Europe.</title>
        <authorList>
            <person name="Taparia T."/>
            <person name="Krijger M."/>
            <person name="Haynes E."/>
            <person name="Elpinstone J.G."/>
            <person name="Noble R."/>
            <person name="Van Der Wolf J."/>
        </authorList>
    </citation>
    <scope>NUCLEOTIDE SEQUENCE [LARGE SCALE GENOMIC DNA]</scope>
    <source>
        <strain evidence="1 2">IPO3765</strain>
    </source>
</reference>
<proteinExistence type="predicted"/>
<dbReference type="Proteomes" id="UP000561369">
    <property type="component" value="Unassembled WGS sequence"/>
</dbReference>
<name>A0A7Y8KQ85_9PSED</name>
<accession>A0A7Y8KQ85</accession>
<protein>
    <submittedName>
        <fullName evidence="1">Uncharacterized protein</fullName>
    </submittedName>
</protein>
<sequence>MSKEEIPTWLPGCDEPKTFGDARGQLADAMRIIWEIRAGMKPPVGCRYRRDDHPDRVWTYREGVLKTQWAGWEVEPLYLAIFPDEVAKP</sequence>
<dbReference type="AlphaFoldDB" id="A0A7Y8KQ85"/>
<evidence type="ECO:0000313" key="1">
    <source>
        <dbReference type="EMBL" id="NWF09970.1"/>
    </source>
</evidence>
<organism evidence="1 2">
    <name type="scientific">Pseudomonas salomonii</name>
    <dbReference type="NCBI Taxonomy" id="191391"/>
    <lineage>
        <taxon>Bacteria</taxon>
        <taxon>Pseudomonadati</taxon>
        <taxon>Pseudomonadota</taxon>
        <taxon>Gammaproteobacteria</taxon>
        <taxon>Pseudomonadales</taxon>
        <taxon>Pseudomonadaceae</taxon>
        <taxon>Pseudomonas</taxon>
    </lineage>
</organism>
<gene>
    <name evidence="1" type="ORF">HX810_20070</name>
</gene>
<comment type="caution">
    <text evidence="1">The sequence shown here is derived from an EMBL/GenBank/DDBJ whole genome shotgun (WGS) entry which is preliminary data.</text>
</comment>